<reference evidence="7 8" key="1">
    <citation type="journal article" date="2016" name="Nat. Microbiol.">
        <title>Genomic inference of the metabolism of cosmopolitan subsurface Archaea, Hadesarchaea.</title>
        <authorList>
            <person name="Baker B.J."/>
            <person name="Saw J.H."/>
            <person name="Lind A.E."/>
            <person name="Lazar C.S."/>
            <person name="Hinrichs K.-U."/>
            <person name="Teske A.P."/>
            <person name="Ettema T.J."/>
        </authorList>
    </citation>
    <scope>NUCLEOTIDE SEQUENCE [LARGE SCALE GENOMIC DNA]</scope>
</reference>
<dbReference type="STRING" id="1776334.APZ16_01645"/>
<dbReference type="GO" id="GO:0003700">
    <property type="term" value="F:DNA-binding transcription factor activity"/>
    <property type="evidence" value="ECO:0007669"/>
    <property type="project" value="InterPro"/>
</dbReference>
<keyword evidence="4" id="KW-0804">Transcription</keyword>
<dbReference type="AlphaFoldDB" id="A0A147JV85"/>
<dbReference type="Pfam" id="PF01325">
    <property type="entry name" value="Fe_dep_repress"/>
    <property type="match status" value="1"/>
</dbReference>
<dbReference type="InterPro" id="IPR022689">
    <property type="entry name" value="Iron_dep_repressor"/>
</dbReference>
<name>A0A147JV85_HADYE</name>
<evidence type="ECO:0000313" key="7">
    <source>
        <dbReference type="EMBL" id="KUO40351.1"/>
    </source>
</evidence>
<dbReference type="EMBL" id="LQMQ01000043">
    <property type="protein sequence ID" value="KUO40351.1"/>
    <property type="molecule type" value="Genomic_DNA"/>
</dbReference>
<dbReference type="SUPFAM" id="SSF46785">
    <property type="entry name" value="Winged helix' DNA-binding domain"/>
    <property type="match status" value="1"/>
</dbReference>
<keyword evidence="3" id="KW-0238">DNA-binding</keyword>
<evidence type="ECO:0000259" key="5">
    <source>
        <dbReference type="Pfam" id="PF01325"/>
    </source>
</evidence>
<sequence>MVKVTVTENEARYLKLIYRKQVEDGSLVGTTDLAKWLRVRPATATEVIQNLSRKNMLKYRPYHGVELTGKGIREARKLLRKHRILERLFFDFLKYDVRRSCAEASKIDYHASMDFINDICRAYGHPDQCPCQKTIFSDPLCEKRR</sequence>
<organism evidence="7 8">
    <name type="scientific">Hadarchaeum yellowstonense</name>
    <dbReference type="NCBI Taxonomy" id="1776334"/>
    <lineage>
        <taxon>Archaea</taxon>
        <taxon>Methanobacteriati</taxon>
        <taxon>Candidatus Hadarchaeota</taxon>
        <taxon>Candidatus Hadarchaeia</taxon>
        <taxon>Candidatus Hadarchaeales</taxon>
        <taxon>Candidatus Hadarchaeaceae</taxon>
        <taxon>Candidatus Hadarchaeum</taxon>
    </lineage>
</organism>
<dbReference type="SMART" id="SM00529">
    <property type="entry name" value="HTH_DTXR"/>
    <property type="match status" value="1"/>
</dbReference>
<dbReference type="GO" id="GO:0046983">
    <property type="term" value="F:protein dimerization activity"/>
    <property type="evidence" value="ECO:0007669"/>
    <property type="project" value="InterPro"/>
</dbReference>
<dbReference type="GO" id="GO:0046914">
    <property type="term" value="F:transition metal ion binding"/>
    <property type="evidence" value="ECO:0007669"/>
    <property type="project" value="InterPro"/>
</dbReference>
<evidence type="ECO:0000256" key="4">
    <source>
        <dbReference type="ARBA" id="ARBA00023163"/>
    </source>
</evidence>
<evidence type="ECO:0008006" key="9">
    <source>
        <dbReference type="Google" id="ProtNLM"/>
    </source>
</evidence>
<dbReference type="InterPro" id="IPR036390">
    <property type="entry name" value="WH_DNA-bd_sf"/>
</dbReference>
<dbReference type="SUPFAM" id="SSF47979">
    <property type="entry name" value="Iron-dependent repressor protein, dimerization domain"/>
    <property type="match status" value="1"/>
</dbReference>
<comment type="caution">
    <text evidence="7">The sequence shown here is derived from an EMBL/GenBank/DDBJ whole genome shotgun (WGS) entry which is preliminary data.</text>
</comment>
<dbReference type="PANTHER" id="PTHR33238">
    <property type="entry name" value="IRON (METAL) DEPENDENT REPRESSOR, DTXR FAMILY"/>
    <property type="match status" value="1"/>
</dbReference>
<feature type="domain" description="Iron dependent repressor metal binding and dimerisation" evidence="6">
    <location>
        <begin position="68"/>
        <end position="136"/>
    </location>
</feature>
<keyword evidence="2" id="KW-0805">Transcription regulation</keyword>
<dbReference type="Pfam" id="PF02742">
    <property type="entry name" value="Fe_dep_repr_C"/>
    <property type="match status" value="1"/>
</dbReference>
<feature type="domain" description="HTH dtxR-type" evidence="5">
    <location>
        <begin position="7"/>
        <end position="65"/>
    </location>
</feature>
<dbReference type="Proteomes" id="UP000074294">
    <property type="component" value="Unassembled WGS sequence"/>
</dbReference>
<evidence type="ECO:0000259" key="6">
    <source>
        <dbReference type="Pfam" id="PF02742"/>
    </source>
</evidence>
<dbReference type="GO" id="GO:0003677">
    <property type="term" value="F:DNA binding"/>
    <property type="evidence" value="ECO:0007669"/>
    <property type="project" value="UniProtKB-KW"/>
</dbReference>
<dbReference type="PANTHER" id="PTHR33238:SF7">
    <property type="entry name" value="IRON-DEPENDENT TRANSCRIPTIONAL REGULATOR"/>
    <property type="match status" value="1"/>
</dbReference>
<dbReference type="InterPro" id="IPR036421">
    <property type="entry name" value="Fe_dep_repressor_sf"/>
</dbReference>
<dbReference type="Gene3D" id="1.10.10.10">
    <property type="entry name" value="Winged helix-like DNA-binding domain superfamily/Winged helix DNA-binding domain"/>
    <property type="match status" value="1"/>
</dbReference>
<dbReference type="InterPro" id="IPR001367">
    <property type="entry name" value="Fe_dep_repressor"/>
</dbReference>
<gene>
    <name evidence="7" type="ORF">APZ16_01645</name>
</gene>
<proteinExistence type="inferred from homology"/>
<evidence type="ECO:0000256" key="1">
    <source>
        <dbReference type="ARBA" id="ARBA00007871"/>
    </source>
</evidence>
<evidence type="ECO:0000256" key="2">
    <source>
        <dbReference type="ARBA" id="ARBA00023015"/>
    </source>
</evidence>
<accession>A0A147JV85</accession>
<evidence type="ECO:0000313" key="8">
    <source>
        <dbReference type="Proteomes" id="UP000074294"/>
    </source>
</evidence>
<evidence type="ECO:0000256" key="3">
    <source>
        <dbReference type="ARBA" id="ARBA00023125"/>
    </source>
</evidence>
<dbReference type="InterPro" id="IPR022687">
    <property type="entry name" value="HTH_DTXR"/>
</dbReference>
<dbReference type="InterPro" id="IPR050536">
    <property type="entry name" value="DtxR_MntR_Metal-Reg"/>
</dbReference>
<protein>
    <recommendedName>
        <fullName evidence="9">HTH dtxR-type domain-containing protein</fullName>
    </recommendedName>
</protein>
<comment type="similarity">
    <text evidence="1">Belongs to the DtxR/MntR family.</text>
</comment>
<dbReference type="InterPro" id="IPR036388">
    <property type="entry name" value="WH-like_DNA-bd_sf"/>
</dbReference>